<keyword evidence="2" id="KW-1185">Reference proteome</keyword>
<gene>
    <name evidence="1" type="ORF">ANCCAN_23665</name>
</gene>
<comment type="caution">
    <text evidence="1">The sequence shown here is derived from an EMBL/GenBank/DDBJ whole genome shotgun (WGS) entry which is preliminary data.</text>
</comment>
<reference evidence="1 2" key="1">
    <citation type="submission" date="2014-10" db="EMBL/GenBank/DDBJ databases">
        <title>Draft genome of the hookworm Ancylostoma caninum.</title>
        <authorList>
            <person name="Mitreva M."/>
        </authorList>
    </citation>
    <scope>NUCLEOTIDE SEQUENCE [LARGE SCALE GENOMIC DNA]</scope>
    <source>
        <strain evidence="1 2">Baltimore</strain>
    </source>
</reference>
<sequence length="57" mass="6395">MKSVREGGCAVPDRCTTQKRSVLISDHSCREKDATAIVASRCQPGFPKKRSDKLFWI</sequence>
<proteinExistence type="predicted"/>
<evidence type="ECO:0000313" key="1">
    <source>
        <dbReference type="EMBL" id="RCN30562.1"/>
    </source>
</evidence>
<evidence type="ECO:0000313" key="2">
    <source>
        <dbReference type="Proteomes" id="UP000252519"/>
    </source>
</evidence>
<dbReference type="Proteomes" id="UP000252519">
    <property type="component" value="Unassembled WGS sequence"/>
</dbReference>
<name>A0A368FES8_ANCCA</name>
<dbReference type="AlphaFoldDB" id="A0A368FES8"/>
<dbReference type="EMBL" id="JOJR01001525">
    <property type="protein sequence ID" value="RCN30562.1"/>
    <property type="molecule type" value="Genomic_DNA"/>
</dbReference>
<organism evidence="1 2">
    <name type="scientific">Ancylostoma caninum</name>
    <name type="common">Dog hookworm</name>
    <dbReference type="NCBI Taxonomy" id="29170"/>
    <lineage>
        <taxon>Eukaryota</taxon>
        <taxon>Metazoa</taxon>
        <taxon>Ecdysozoa</taxon>
        <taxon>Nematoda</taxon>
        <taxon>Chromadorea</taxon>
        <taxon>Rhabditida</taxon>
        <taxon>Rhabditina</taxon>
        <taxon>Rhabditomorpha</taxon>
        <taxon>Strongyloidea</taxon>
        <taxon>Ancylostomatidae</taxon>
        <taxon>Ancylostomatinae</taxon>
        <taxon>Ancylostoma</taxon>
    </lineage>
</organism>
<accession>A0A368FES8</accession>
<protein>
    <submittedName>
        <fullName evidence="1">Uncharacterized protein</fullName>
    </submittedName>
</protein>